<protein>
    <submittedName>
        <fullName evidence="2">Uncharacterized protein</fullName>
    </submittedName>
</protein>
<evidence type="ECO:0000256" key="1">
    <source>
        <dbReference type="SAM" id="MobiDB-lite"/>
    </source>
</evidence>
<dbReference type="RefSeq" id="WP_380673475.1">
    <property type="nucleotide sequence ID" value="NZ_JBHTCJ010000029.1"/>
</dbReference>
<evidence type="ECO:0000313" key="2">
    <source>
        <dbReference type="EMBL" id="MFC7345078.1"/>
    </source>
</evidence>
<name>A0ABW2LRB8_9PSEU</name>
<comment type="caution">
    <text evidence="2">The sequence shown here is derived from an EMBL/GenBank/DDBJ whole genome shotgun (WGS) entry which is preliminary data.</text>
</comment>
<dbReference type="EMBL" id="JBHTCJ010000029">
    <property type="protein sequence ID" value="MFC7345078.1"/>
    <property type="molecule type" value="Genomic_DNA"/>
</dbReference>
<sequence>MIASTNIDFDDFHLIPRVGARGAEKNPTDQWSVLKWQRRTPPTRISATS</sequence>
<reference evidence="3" key="1">
    <citation type="journal article" date="2019" name="Int. J. Syst. Evol. Microbiol.">
        <title>The Global Catalogue of Microorganisms (GCM) 10K type strain sequencing project: providing services to taxonomists for standard genome sequencing and annotation.</title>
        <authorList>
            <consortium name="The Broad Institute Genomics Platform"/>
            <consortium name="The Broad Institute Genome Sequencing Center for Infectious Disease"/>
            <person name="Wu L."/>
            <person name="Ma J."/>
        </authorList>
    </citation>
    <scope>NUCLEOTIDE SEQUENCE [LARGE SCALE GENOMIC DNA]</scope>
    <source>
        <strain evidence="3">WLHS5</strain>
    </source>
</reference>
<accession>A0ABW2LRB8</accession>
<gene>
    <name evidence="2" type="ORF">ACFQRI_27005</name>
</gene>
<dbReference type="Proteomes" id="UP001596504">
    <property type="component" value="Unassembled WGS sequence"/>
</dbReference>
<keyword evidence="3" id="KW-1185">Reference proteome</keyword>
<proteinExistence type="predicted"/>
<organism evidence="2 3">
    <name type="scientific">Saccharopolyspora griseoalba</name>
    <dbReference type="NCBI Taxonomy" id="1431848"/>
    <lineage>
        <taxon>Bacteria</taxon>
        <taxon>Bacillati</taxon>
        <taxon>Actinomycetota</taxon>
        <taxon>Actinomycetes</taxon>
        <taxon>Pseudonocardiales</taxon>
        <taxon>Pseudonocardiaceae</taxon>
        <taxon>Saccharopolyspora</taxon>
    </lineage>
</organism>
<feature type="region of interest" description="Disordered" evidence="1">
    <location>
        <begin position="22"/>
        <end position="49"/>
    </location>
</feature>
<evidence type="ECO:0000313" key="3">
    <source>
        <dbReference type="Proteomes" id="UP001596504"/>
    </source>
</evidence>